<evidence type="ECO:0000259" key="10">
    <source>
        <dbReference type="PROSITE" id="PS50868"/>
    </source>
</evidence>
<dbReference type="GO" id="GO:0032259">
    <property type="term" value="P:methylation"/>
    <property type="evidence" value="ECO:0007669"/>
    <property type="project" value="UniProtKB-KW"/>
</dbReference>
<dbReference type="SMART" id="SM00317">
    <property type="entry name" value="SET"/>
    <property type="match status" value="1"/>
</dbReference>
<feature type="compositionally biased region" description="Basic residues" evidence="8">
    <location>
        <begin position="30"/>
        <end position="42"/>
    </location>
</feature>
<dbReference type="InterPro" id="IPR050777">
    <property type="entry name" value="SET2_Histone-Lys_MeTrsfase"/>
</dbReference>
<dbReference type="GO" id="GO:0005694">
    <property type="term" value="C:chromosome"/>
    <property type="evidence" value="ECO:0007669"/>
    <property type="project" value="UniProtKB-SubCell"/>
</dbReference>
<comment type="subcellular location">
    <subcellularLocation>
        <location evidence="2">Chromosome</location>
    </subcellularLocation>
    <subcellularLocation>
        <location evidence="1">Nucleus</location>
    </subcellularLocation>
</comment>
<keyword evidence="4" id="KW-0489">Methyltransferase</keyword>
<keyword evidence="5" id="KW-0808">Transferase</keyword>
<name>L8GQM7_ACACF</name>
<evidence type="ECO:0000256" key="5">
    <source>
        <dbReference type="ARBA" id="ARBA00022679"/>
    </source>
</evidence>
<evidence type="ECO:0000256" key="8">
    <source>
        <dbReference type="SAM" id="MobiDB-lite"/>
    </source>
</evidence>
<dbReference type="GO" id="GO:0005634">
    <property type="term" value="C:nucleus"/>
    <property type="evidence" value="ECO:0007669"/>
    <property type="project" value="UniProtKB-SubCell"/>
</dbReference>
<sequence length="278" mass="30970">MADSCVFIPKRRRRTYQQIEEDKRKEREKEKKKRAREKKKPASAKEAVAESKAERAASDDEENEAMNVDAPEEKSRADGDADKSVDEPIKTKSEAVDDINDEGSEEEALAQLLCAMPTRVGLFGGATDSDGMATSGQERGAPRAKGNDDGEDEYKDEGEDYADSDDYESTGDEEDGESSRTDGGVKAGAMIRRWYIDAAEKGNAARFINHSCQPNCVVERWQCGEQMRLGIFAAVKIKKGEEITYDYAFQYDYAERDNNKKGKRRECHCGAAECVGKI</sequence>
<evidence type="ECO:0000256" key="4">
    <source>
        <dbReference type="ARBA" id="ARBA00022603"/>
    </source>
</evidence>
<dbReference type="RefSeq" id="XP_004337308.1">
    <property type="nucleotide sequence ID" value="XM_004337260.1"/>
</dbReference>
<evidence type="ECO:0000313" key="11">
    <source>
        <dbReference type="EMBL" id="ELR15295.1"/>
    </source>
</evidence>
<dbReference type="PANTHER" id="PTHR22884">
    <property type="entry name" value="SET DOMAIN PROTEINS"/>
    <property type="match status" value="1"/>
</dbReference>
<dbReference type="PROSITE" id="PS50868">
    <property type="entry name" value="POST_SET"/>
    <property type="match status" value="1"/>
</dbReference>
<dbReference type="SUPFAM" id="SSF82199">
    <property type="entry name" value="SET domain"/>
    <property type="match status" value="1"/>
</dbReference>
<protein>
    <submittedName>
        <fullName evidence="11">SET domain containing protein</fullName>
    </submittedName>
</protein>
<feature type="compositionally biased region" description="Basic and acidic residues" evidence="8">
    <location>
        <begin position="20"/>
        <end position="29"/>
    </location>
</feature>
<keyword evidence="6" id="KW-0949">S-adenosyl-L-methionine</keyword>
<dbReference type="GO" id="GO:0008168">
    <property type="term" value="F:methyltransferase activity"/>
    <property type="evidence" value="ECO:0007669"/>
    <property type="project" value="UniProtKB-KW"/>
</dbReference>
<evidence type="ECO:0000259" key="9">
    <source>
        <dbReference type="PROSITE" id="PS50280"/>
    </source>
</evidence>
<feature type="region of interest" description="Disordered" evidence="8">
    <location>
        <begin position="1"/>
        <end position="104"/>
    </location>
</feature>
<dbReference type="InterPro" id="IPR046341">
    <property type="entry name" value="SET_dom_sf"/>
</dbReference>
<dbReference type="PROSITE" id="PS50280">
    <property type="entry name" value="SET"/>
    <property type="match status" value="1"/>
</dbReference>
<evidence type="ECO:0000256" key="1">
    <source>
        <dbReference type="ARBA" id="ARBA00004123"/>
    </source>
</evidence>
<dbReference type="Pfam" id="PF00856">
    <property type="entry name" value="SET"/>
    <property type="match status" value="1"/>
</dbReference>
<dbReference type="InterPro" id="IPR003616">
    <property type="entry name" value="Post-SET_dom"/>
</dbReference>
<feature type="region of interest" description="Disordered" evidence="8">
    <location>
        <begin position="125"/>
        <end position="184"/>
    </location>
</feature>
<feature type="domain" description="SET" evidence="9">
    <location>
        <begin position="157"/>
        <end position="248"/>
    </location>
</feature>
<dbReference type="OrthoDB" id="20849at2759"/>
<feature type="compositionally biased region" description="Basic and acidic residues" evidence="8">
    <location>
        <begin position="47"/>
        <end position="58"/>
    </location>
</feature>
<dbReference type="EMBL" id="KB008036">
    <property type="protein sequence ID" value="ELR15295.1"/>
    <property type="molecule type" value="Genomic_DNA"/>
</dbReference>
<gene>
    <name evidence="11" type="ORF">ACA1_220550</name>
</gene>
<dbReference type="STRING" id="1257118.L8GQM7"/>
<feature type="domain" description="Post-SET" evidence="10">
    <location>
        <begin position="263"/>
        <end position="278"/>
    </location>
</feature>
<dbReference type="InterPro" id="IPR001214">
    <property type="entry name" value="SET_dom"/>
</dbReference>
<organism evidence="11 12">
    <name type="scientific">Acanthamoeba castellanii (strain ATCC 30010 / Neff)</name>
    <dbReference type="NCBI Taxonomy" id="1257118"/>
    <lineage>
        <taxon>Eukaryota</taxon>
        <taxon>Amoebozoa</taxon>
        <taxon>Discosea</taxon>
        <taxon>Longamoebia</taxon>
        <taxon>Centramoebida</taxon>
        <taxon>Acanthamoebidae</taxon>
        <taxon>Acanthamoeba</taxon>
    </lineage>
</organism>
<dbReference type="KEGG" id="acan:ACA1_220550"/>
<dbReference type="Proteomes" id="UP000011083">
    <property type="component" value="Unassembled WGS sequence"/>
</dbReference>
<dbReference type="AlphaFoldDB" id="L8GQM7"/>
<proteinExistence type="predicted"/>
<dbReference type="GeneID" id="14915945"/>
<evidence type="ECO:0000313" key="12">
    <source>
        <dbReference type="Proteomes" id="UP000011083"/>
    </source>
</evidence>
<evidence type="ECO:0000256" key="6">
    <source>
        <dbReference type="ARBA" id="ARBA00022691"/>
    </source>
</evidence>
<accession>L8GQM7</accession>
<feature type="compositionally biased region" description="Acidic residues" evidence="8">
    <location>
        <begin position="149"/>
        <end position="176"/>
    </location>
</feature>
<keyword evidence="12" id="KW-1185">Reference proteome</keyword>
<keyword evidence="7" id="KW-0539">Nucleus</keyword>
<dbReference type="VEuPathDB" id="AmoebaDB:ACA1_220550"/>
<evidence type="ECO:0000256" key="7">
    <source>
        <dbReference type="ARBA" id="ARBA00023242"/>
    </source>
</evidence>
<dbReference type="Gene3D" id="2.170.270.10">
    <property type="entry name" value="SET domain"/>
    <property type="match status" value="1"/>
</dbReference>
<feature type="compositionally biased region" description="Basic and acidic residues" evidence="8">
    <location>
        <begin position="71"/>
        <end position="95"/>
    </location>
</feature>
<evidence type="ECO:0000256" key="3">
    <source>
        <dbReference type="ARBA" id="ARBA00022454"/>
    </source>
</evidence>
<reference evidence="11 12" key="1">
    <citation type="journal article" date="2013" name="Genome Biol.">
        <title>Genome of Acanthamoeba castellanii highlights extensive lateral gene transfer and early evolution of tyrosine kinase signaling.</title>
        <authorList>
            <person name="Clarke M."/>
            <person name="Lohan A.J."/>
            <person name="Liu B."/>
            <person name="Lagkouvardos I."/>
            <person name="Roy S."/>
            <person name="Zafar N."/>
            <person name="Bertelli C."/>
            <person name="Schilde C."/>
            <person name="Kianianmomeni A."/>
            <person name="Burglin T.R."/>
            <person name="Frech C."/>
            <person name="Turcotte B."/>
            <person name="Kopec K.O."/>
            <person name="Synnott J.M."/>
            <person name="Choo C."/>
            <person name="Paponov I."/>
            <person name="Finkler A."/>
            <person name="Soon Heng Tan C."/>
            <person name="Hutchins A.P."/>
            <person name="Weinmeier T."/>
            <person name="Rattei T."/>
            <person name="Chu J.S."/>
            <person name="Gimenez G."/>
            <person name="Irimia M."/>
            <person name="Rigden D.J."/>
            <person name="Fitzpatrick D.A."/>
            <person name="Lorenzo-Morales J."/>
            <person name="Bateman A."/>
            <person name="Chiu C.H."/>
            <person name="Tang P."/>
            <person name="Hegemann P."/>
            <person name="Fromm H."/>
            <person name="Raoult D."/>
            <person name="Greub G."/>
            <person name="Miranda-Saavedra D."/>
            <person name="Chen N."/>
            <person name="Nash P."/>
            <person name="Ginger M.L."/>
            <person name="Horn M."/>
            <person name="Schaap P."/>
            <person name="Caler L."/>
            <person name="Loftus B."/>
        </authorList>
    </citation>
    <scope>NUCLEOTIDE SEQUENCE [LARGE SCALE GENOMIC DNA]</scope>
    <source>
        <strain evidence="11 12">Neff</strain>
    </source>
</reference>
<keyword evidence="3" id="KW-0158">Chromosome</keyword>
<evidence type="ECO:0000256" key="2">
    <source>
        <dbReference type="ARBA" id="ARBA00004286"/>
    </source>
</evidence>